<accession>A0A2P6N6G8</accession>
<reference evidence="1 2" key="1">
    <citation type="journal article" date="2018" name="Genome Biol. Evol.">
        <title>Multiple Roots of Fruiting Body Formation in Amoebozoa.</title>
        <authorList>
            <person name="Hillmann F."/>
            <person name="Forbes G."/>
            <person name="Novohradska S."/>
            <person name="Ferling I."/>
            <person name="Riege K."/>
            <person name="Groth M."/>
            <person name="Westermann M."/>
            <person name="Marz M."/>
            <person name="Spaller T."/>
            <person name="Winckler T."/>
            <person name="Schaap P."/>
            <person name="Glockner G."/>
        </authorList>
    </citation>
    <scope>NUCLEOTIDE SEQUENCE [LARGE SCALE GENOMIC DNA]</scope>
    <source>
        <strain evidence="1 2">Jena</strain>
    </source>
</reference>
<name>A0A2P6N6G8_9EUKA</name>
<evidence type="ECO:0000313" key="1">
    <source>
        <dbReference type="EMBL" id="PRP79533.1"/>
    </source>
</evidence>
<dbReference type="AlphaFoldDB" id="A0A2P6N6G8"/>
<dbReference type="InParanoid" id="A0A2P6N6G8"/>
<sequence length="146" mass="16662">MKITILRPGEYVVSWVSRMLPTHEVPGSTPDNYWLSHMPNTHRVPGSIPGETIPFTYLGHHTSKFIQSPSAAPLYLAWSDVTEAKVKRKWFRPGSNRGPHAFIKPSYGYNLSESSYSRGKHRGWNSKRPPISEGRGFRKFYTSTEL</sequence>
<proteinExistence type="predicted"/>
<evidence type="ECO:0000313" key="2">
    <source>
        <dbReference type="Proteomes" id="UP000241769"/>
    </source>
</evidence>
<dbReference type="EMBL" id="MDYQ01000181">
    <property type="protein sequence ID" value="PRP79533.1"/>
    <property type="molecule type" value="Genomic_DNA"/>
</dbReference>
<gene>
    <name evidence="1" type="ORF">PROFUN_12724</name>
</gene>
<protein>
    <submittedName>
        <fullName evidence="1">Uncharacterized protein</fullName>
    </submittedName>
</protein>
<dbReference type="Proteomes" id="UP000241769">
    <property type="component" value="Unassembled WGS sequence"/>
</dbReference>
<keyword evidence="2" id="KW-1185">Reference proteome</keyword>
<comment type="caution">
    <text evidence="1">The sequence shown here is derived from an EMBL/GenBank/DDBJ whole genome shotgun (WGS) entry which is preliminary data.</text>
</comment>
<organism evidence="1 2">
    <name type="scientific">Planoprotostelium fungivorum</name>
    <dbReference type="NCBI Taxonomy" id="1890364"/>
    <lineage>
        <taxon>Eukaryota</taxon>
        <taxon>Amoebozoa</taxon>
        <taxon>Evosea</taxon>
        <taxon>Variosea</taxon>
        <taxon>Cavosteliida</taxon>
        <taxon>Cavosteliaceae</taxon>
        <taxon>Planoprotostelium</taxon>
    </lineage>
</organism>